<comment type="similarity">
    <text evidence="4 11">Belongs to the protoporphyrinogen/coproporphyrinogen oxidase family. Coproporphyrinogen III oxidase subfamily.</text>
</comment>
<comment type="subcellular location">
    <subcellularLocation>
        <location evidence="11">Cytoplasm</location>
    </subcellularLocation>
</comment>
<comment type="caution">
    <text evidence="14">The sequence shown here is derived from an EMBL/GenBank/DDBJ whole genome shotgun (WGS) entry which is preliminary data.</text>
</comment>
<keyword evidence="10 11" id="KW-0350">Heme biosynthesis</keyword>
<evidence type="ECO:0000256" key="2">
    <source>
        <dbReference type="ARBA" id="ARBA00001974"/>
    </source>
</evidence>
<organism evidence="14 15">
    <name type="scientific">Fictibacillus barbaricus</name>
    <dbReference type="NCBI Taxonomy" id="182136"/>
    <lineage>
        <taxon>Bacteria</taxon>
        <taxon>Bacillati</taxon>
        <taxon>Bacillota</taxon>
        <taxon>Bacilli</taxon>
        <taxon>Bacillales</taxon>
        <taxon>Fictibacillaceae</taxon>
        <taxon>Fictibacillus</taxon>
    </lineage>
</organism>
<evidence type="ECO:0000256" key="7">
    <source>
        <dbReference type="ARBA" id="ARBA00022630"/>
    </source>
</evidence>
<dbReference type="Gene3D" id="1.10.3110.10">
    <property type="entry name" value="protoporphyrinogen ix oxidase, domain 3"/>
    <property type="match status" value="1"/>
</dbReference>
<evidence type="ECO:0000256" key="11">
    <source>
        <dbReference type="RuleBase" id="RU364052"/>
    </source>
</evidence>
<dbReference type="NCBIfam" id="TIGR00562">
    <property type="entry name" value="proto_IX_ox"/>
    <property type="match status" value="1"/>
</dbReference>
<dbReference type="Gene3D" id="3.90.660.20">
    <property type="entry name" value="Protoporphyrinogen oxidase, mitochondrial, domain 2"/>
    <property type="match status" value="1"/>
</dbReference>
<dbReference type="InterPro" id="IPR050464">
    <property type="entry name" value="Zeta_carotene_desat/Oxidored"/>
</dbReference>
<sequence>MNERKHVIILGGGITGLAAAFYVQKYTNESGDPVTFTLVEGSERLGGKIETIVQDGFVIERGPDSYLARKTIMTDLIKEVGLGEDLVSNKTGQAYILHNKRLHPIPEGAVMGVPTKMMPFAFTPLFSIFGKARASFDLVLPKRSNTDQDISVGHFFRRRLGDEVVDRLIEPLLSGIYAGKIDRLSLESTFPQFVQTEKKHRSLIVGMKKSQPKPVKTPQAEKKKGAFLTLKNGLSSLVDALAKSIPAECLIKGTKAEHVNRLDDGTYEVKLENGSSLAGNQVIVTTPYSITKKLFDEDLFPEGFHETKPTSVATVAMEFNADEVDFVLEGTGFVVAKSEDTVITACTWTTRKWPHTTPAGKVLLRCYVGRAEDQQIVSESDEVILEKVLQDLKSTMGVNVRPENYYVSRMVEAMPQYEVGHKGYVEKLQAAIHEKLPGVRLAGAYYDGVGLPDCVNSAKMAVDTLFSRENK</sequence>
<dbReference type="InterPro" id="IPR036188">
    <property type="entry name" value="FAD/NAD-bd_sf"/>
</dbReference>
<reference evidence="14 15" key="1">
    <citation type="submission" date="2023-07" db="EMBL/GenBank/DDBJ databases">
        <title>Sorghum-associated microbial communities from plants grown in Nebraska, USA.</title>
        <authorList>
            <person name="Schachtman D."/>
        </authorList>
    </citation>
    <scope>NUCLEOTIDE SEQUENCE [LARGE SCALE GENOMIC DNA]</scope>
    <source>
        <strain evidence="14 15">BE211</strain>
    </source>
</reference>
<keyword evidence="7 11" id="KW-0285">Flavoprotein</keyword>
<comment type="cofactor">
    <cofactor evidence="2 11">
        <name>FAD</name>
        <dbReference type="ChEBI" id="CHEBI:57692"/>
    </cofactor>
</comment>
<comment type="pathway">
    <text evidence="3 11">Porphyrin-containing compound metabolism; protoheme biosynthesis.</text>
</comment>
<evidence type="ECO:0000256" key="3">
    <source>
        <dbReference type="ARBA" id="ARBA00004744"/>
    </source>
</evidence>
<proteinExistence type="inferred from homology"/>
<evidence type="ECO:0000256" key="4">
    <source>
        <dbReference type="ARBA" id="ARBA00008310"/>
    </source>
</evidence>
<dbReference type="GO" id="GO:0004729">
    <property type="term" value="F:oxygen-dependent protoporphyrinogen oxidase activity"/>
    <property type="evidence" value="ECO:0007669"/>
    <property type="project" value="UniProtKB-EC"/>
</dbReference>
<dbReference type="Proteomes" id="UP001258181">
    <property type="component" value="Unassembled WGS sequence"/>
</dbReference>
<accession>A0ABU1TVD0</accession>
<dbReference type="NCBIfam" id="NF008845">
    <property type="entry name" value="PRK11883.1-5"/>
    <property type="match status" value="1"/>
</dbReference>
<keyword evidence="11" id="KW-0963">Cytoplasm</keyword>
<protein>
    <recommendedName>
        <fullName evidence="6 11">Coproporphyrinogen III oxidase</fullName>
        <ecNumber evidence="5 11">1.3.3.15</ecNumber>
    </recommendedName>
</protein>
<evidence type="ECO:0000256" key="6">
    <source>
        <dbReference type="ARBA" id="ARBA00019046"/>
    </source>
</evidence>
<keyword evidence="15" id="KW-1185">Reference proteome</keyword>
<dbReference type="SUPFAM" id="SSF54373">
    <property type="entry name" value="FAD-linked reductases, C-terminal domain"/>
    <property type="match status" value="1"/>
</dbReference>
<keyword evidence="12" id="KW-0812">Transmembrane</keyword>
<keyword evidence="12" id="KW-0472">Membrane</keyword>
<dbReference type="Gene3D" id="3.50.50.60">
    <property type="entry name" value="FAD/NAD(P)-binding domain"/>
    <property type="match status" value="1"/>
</dbReference>
<name>A0ABU1TVD0_9BACL</name>
<dbReference type="InterPro" id="IPR002937">
    <property type="entry name" value="Amino_oxidase"/>
</dbReference>
<evidence type="ECO:0000256" key="1">
    <source>
        <dbReference type="ARBA" id="ARBA00001755"/>
    </source>
</evidence>
<keyword evidence="8 11" id="KW-0274">FAD</keyword>
<dbReference type="RefSeq" id="WP_310255575.1">
    <property type="nucleotide sequence ID" value="NZ_JAVDWA010000001.1"/>
</dbReference>
<feature type="domain" description="Amine oxidase" evidence="13">
    <location>
        <begin position="14"/>
        <end position="463"/>
    </location>
</feature>
<evidence type="ECO:0000313" key="15">
    <source>
        <dbReference type="Proteomes" id="UP001258181"/>
    </source>
</evidence>
<evidence type="ECO:0000313" key="14">
    <source>
        <dbReference type="EMBL" id="MDR7071167.1"/>
    </source>
</evidence>
<evidence type="ECO:0000256" key="9">
    <source>
        <dbReference type="ARBA" id="ARBA00023002"/>
    </source>
</evidence>
<dbReference type="PANTHER" id="PTHR42923:SF3">
    <property type="entry name" value="PROTOPORPHYRINOGEN OXIDASE"/>
    <property type="match status" value="1"/>
</dbReference>
<evidence type="ECO:0000259" key="13">
    <source>
        <dbReference type="Pfam" id="PF01593"/>
    </source>
</evidence>
<comment type="function">
    <text evidence="11">Involved in coproporphyrin-dependent heme b biosynthesis. Catalyzes the oxidation of coproporphyrinogen III to coproporphyrin III.</text>
</comment>
<feature type="transmembrane region" description="Helical" evidence="12">
    <location>
        <begin position="7"/>
        <end position="23"/>
    </location>
</feature>
<dbReference type="PANTHER" id="PTHR42923">
    <property type="entry name" value="PROTOPORPHYRINOGEN OXIDASE"/>
    <property type="match status" value="1"/>
</dbReference>
<gene>
    <name evidence="14" type="ORF">J2X07_000142</name>
</gene>
<dbReference type="SUPFAM" id="SSF51905">
    <property type="entry name" value="FAD/NAD(P)-binding domain"/>
    <property type="match status" value="1"/>
</dbReference>
<dbReference type="EC" id="1.3.3.15" evidence="5 11"/>
<evidence type="ECO:0000256" key="12">
    <source>
        <dbReference type="SAM" id="Phobius"/>
    </source>
</evidence>
<keyword evidence="9 11" id="KW-0560">Oxidoreductase</keyword>
<evidence type="ECO:0000256" key="5">
    <source>
        <dbReference type="ARBA" id="ARBA00012402"/>
    </source>
</evidence>
<evidence type="ECO:0000256" key="8">
    <source>
        <dbReference type="ARBA" id="ARBA00022827"/>
    </source>
</evidence>
<evidence type="ECO:0000256" key="10">
    <source>
        <dbReference type="ARBA" id="ARBA00023133"/>
    </source>
</evidence>
<comment type="catalytic activity">
    <reaction evidence="1">
        <text>coproporphyrinogen III + 3 O2 = coproporphyrin III + 3 H2O2</text>
        <dbReference type="Rhea" id="RHEA:43436"/>
        <dbReference type="ChEBI" id="CHEBI:15379"/>
        <dbReference type="ChEBI" id="CHEBI:16240"/>
        <dbReference type="ChEBI" id="CHEBI:57309"/>
        <dbReference type="ChEBI" id="CHEBI:131725"/>
        <dbReference type="EC" id="1.3.3.15"/>
    </reaction>
    <physiologicalReaction direction="left-to-right" evidence="1">
        <dbReference type="Rhea" id="RHEA:43437"/>
    </physiologicalReaction>
</comment>
<dbReference type="InterPro" id="IPR004572">
    <property type="entry name" value="Protoporphyrinogen_oxidase"/>
</dbReference>
<dbReference type="EMBL" id="JAVDWA010000001">
    <property type="protein sequence ID" value="MDR7071167.1"/>
    <property type="molecule type" value="Genomic_DNA"/>
</dbReference>
<keyword evidence="12" id="KW-1133">Transmembrane helix</keyword>
<dbReference type="Pfam" id="PF01593">
    <property type="entry name" value="Amino_oxidase"/>
    <property type="match status" value="1"/>
</dbReference>